<dbReference type="Proteomes" id="UP000291343">
    <property type="component" value="Unassembled WGS sequence"/>
</dbReference>
<organism evidence="6 7">
    <name type="scientific">Laodelphax striatellus</name>
    <name type="common">Small brown planthopper</name>
    <name type="synonym">Delphax striatella</name>
    <dbReference type="NCBI Taxonomy" id="195883"/>
    <lineage>
        <taxon>Eukaryota</taxon>
        <taxon>Metazoa</taxon>
        <taxon>Ecdysozoa</taxon>
        <taxon>Arthropoda</taxon>
        <taxon>Hexapoda</taxon>
        <taxon>Insecta</taxon>
        <taxon>Pterygota</taxon>
        <taxon>Neoptera</taxon>
        <taxon>Paraneoptera</taxon>
        <taxon>Hemiptera</taxon>
        <taxon>Auchenorrhyncha</taxon>
        <taxon>Fulgoroidea</taxon>
        <taxon>Delphacidae</taxon>
        <taxon>Criomorphinae</taxon>
        <taxon>Laodelphax</taxon>
    </lineage>
</organism>
<evidence type="ECO:0000256" key="1">
    <source>
        <dbReference type="ARBA" id="ARBA00004123"/>
    </source>
</evidence>
<evidence type="ECO:0000313" key="6">
    <source>
        <dbReference type="EMBL" id="RZF40490.1"/>
    </source>
</evidence>
<dbReference type="STRING" id="195883.A0A482X513"/>
<dbReference type="GO" id="GO:0016604">
    <property type="term" value="C:nuclear body"/>
    <property type="evidence" value="ECO:0007669"/>
    <property type="project" value="TreeGrafter"/>
</dbReference>
<gene>
    <name evidence="6" type="ORF">LSTR_LSTR000369</name>
</gene>
<dbReference type="GO" id="GO:0007095">
    <property type="term" value="P:mitotic G2 DNA damage checkpoint signaling"/>
    <property type="evidence" value="ECO:0007669"/>
    <property type="project" value="TreeGrafter"/>
</dbReference>
<protein>
    <recommendedName>
        <fullName evidence="8">BRISC and BRCA1-A complex member 1</fullName>
    </recommendedName>
</protein>
<keyword evidence="4" id="KW-0234">DNA repair</keyword>
<keyword evidence="2" id="KW-0963">Cytoplasm</keyword>
<dbReference type="CDD" id="cd21502">
    <property type="entry name" value="vWA_BABAM1"/>
    <property type="match status" value="1"/>
</dbReference>
<comment type="caution">
    <text evidence="6">The sequence shown here is derived from an EMBL/GenBank/DDBJ whole genome shotgun (WGS) entry which is preliminary data.</text>
</comment>
<dbReference type="PANTHER" id="PTHR15660:SF1">
    <property type="entry name" value="BRISC AND BRCA1-A COMPLEX MEMBER 1"/>
    <property type="match status" value="1"/>
</dbReference>
<dbReference type="InParanoid" id="A0A482X513"/>
<dbReference type="GO" id="GO:0006302">
    <property type="term" value="P:double-strand break repair"/>
    <property type="evidence" value="ECO:0007669"/>
    <property type="project" value="TreeGrafter"/>
</dbReference>
<evidence type="ECO:0000313" key="7">
    <source>
        <dbReference type="Proteomes" id="UP000291343"/>
    </source>
</evidence>
<dbReference type="InterPro" id="IPR026126">
    <property type="entry name" value="BABAM1"/>
</dbReference>
<keyword evidence="7" id="KW-1185">Reference proteome</keyword>
<dbReference type="GO" id="GO:0070552">
    <property type="term" value="C:BRISC complex"/>
    <property type="evidence" value="ECO:0007669"/>
    <property type="project" value="InterPro"/>
</dbReference>
<evidence type="ECO:0000256" key="4">
    <source>
        <dbReference type="ARBA" id="ARBA00023204"/>
    </source>
</evidence>
<keyword evidence="5" id="KW-0539">Nucleus</keyword>
<evidence type="ECO:0000256" key="2">
    <source>
        <dbReference type="ARBA" id="ARBA00022490"/>
    </source>
</evidence>
<dbReference type="OrthoDB" id="547311at2759"/>
<reference evidence="6 7" key="1">
    <citation type="journal article" date="2017" name="Gigascience">
        <title>Genome sequence of the small brown planthopper, Laodelphax striatellus.</title>
        <authorList>
            <person name="Zhu J."/>
            <person name="Jiang F."/>
            <person name="Wang X."/>
            <person name="Yang P."/>
            <person name="Bao Y."/>
            <person name="Zhao W."/>
            <person name="Wang W."/>
            <person name="Lu H."/>
            <person name="Wang Q."/>
            <person name="Cui N."/>
            <person name="Li J."/>
            <person name="Chen X."/>
            <person name="Luo L."/>
            <person name="Yu J."/>
            <person name="Kang L."/>
            <person name="Cui F."/>
        </authorList>
    </citation>
    <scope>NUCLEOTIDE SEQUENCE [LARGE SCALE GENOMIC DNA]</scope>
    <source>
        <strain evidence="6">Lst14</strain>
    </source>
</reference>
<evidence type="ECO:0008006" key="8">
    <source>
        <dbReference type="Google" id="ProtNLM"/>
    </source>
</evidence>
<sequence length="278" mass="31896">MPVLVPDAVLESNITMDNAKRGSSSGFYSDSEVIFNKNETFDLPFVSVPEKIVICIDIAEDPNLVPYLRSDNTTCRPFDVLKKALELFAFNKLCLNPDHELAFVTVEPGGFKWISDFSSNLQKIGDAIDSLNPVEQIEPGYCNFTPVFKEVKSKVGTLPINENNNELPKHIIRLFIIYNSSMNKPKFNRDDESYKSLISSDNVVVDLLYLHDPVSKEYHPQEIYNILLSFIKRGSYFEEESRKVTKVFNAFSRYLAHPLQRTCNETERQLMELYDNNN</sequence>
<name>A0A482X513_LAOST</name>
<dbReference type="GO" id="GO:0070531">
    <property type="term" value="C:BRCA1-A complex"/>
    <property type="evidence" value="ECO:0007669"/>
    <property type="project" value="InterPro"/>
</dbReference>
<dbReference type="PANTHER" id="PTHR15660">
    <property type="entry name" value="BRISC AND BRCA1-A COMPLEX MEMBER 1"/>
    <property type="match status" value="1"/>
</dbReference>
<proteinExistence type="predicted"/>
<keyword evidence="3" id="KW-0227">DNA damage</keyword>
<dbReference type="AlphaFoldDB" id="A0A482X513"/>
<dbReference type="EMBL" id="QKKF02018223">
    <property type="protein sequence ID" value="RZF40490.1"/>
    <property type="molecule type" value="Genomic_DNA"/>
</dbReference>
<dbReference type="GO" id="GO:0045739">
    <property type="term" value="P:positive regulation of DNA repair"/>
    <property type="evidence" value="ECO:0007669"/>
    <property type="project" value="InterPro"/>
</dbReference>
<accession>A0A482X513</accession>
<evidence type="ECO:0000256" key="3">
    <source>
        <dbReference type="ARBA" id="ARBA00022763"/>
    </source>
</evidence>
<dbReference type="SMR" id="A0A482X513"/>
<evidence type="ECO:0000256" key="5">
    <source>
        <dbReference type="ARBA" id="ARBA00023242"/>
    </source>
</evidence>
<comment type="subcellular location">
    <subcellularLocation>
        <location evidence="1">Nucleus</location>
    </subcellularLocation>
</comment>